<dbReference type="InterPro" id="IPR045851">
    <property type="entry name" value="AMP-bd_C_sf"/>
</dbReference>
<dbReference type="PROSITE" id="PS50075">
    <property type="entry name" value="CARRIER"/>
    <property type="match status" value="1"/>
</dbReference>
<dbReference type="SUPFAM" id="SSF47336">
    <property type="entry name" value="ACP-like"/>
    <property type="match status" value="1"/>
</dbReference>
<dbReference type="PANTHER" id="PTHR22754">
    <property type="entry name" value="DISCO-INTERACTING PROTEIN 2 DIP2 -RELATED"/>
    <property type="match status" value="1"/>
</dbReference>
<reference evidence="5" key="1">
    <citation type="submission" date="2019-10" db="EMBL/GenBank/DDBJ databases">
        <authorList>
            <person name="Ross D.E."/>
            <person name="Gulliver D."/>
        </authorList>
    </citation>
    <scope>NUCLEOTIDE SEQUENCE</scope>
    <source>
        <strain evidence="5">DER-2019</strain>
    </source>
</reference>
<dbReference type="Gene3D" id="3.40.50.12780">
    <property type="entry name" value="N-terminal domain of ligase-like"/>
    <property type="match status" value="1"/>
</dbReference>
<dbReference type="InterPro" id="IPR020845">
    <property type="entry name" value="AMP-binding_CS"/>
</dbReference>
<protein>
    <submittedName>
        <fullName evidence="5">AMP-binding protein</fullName>
    </submittedName>
</protein>
<dbReference type="InterPro" id="IPR042099">
    <property type="entry name" value="ANL_N_sf"/>
</dbReference>
<sequence>MNIQDAFIQLKTSNETITYLEADGRELTETYAVLFENALKVLGGYQAQGLKKGDLLVFQLKSIRAQITSFWAGILGGMVPSILPIAQDEKSRQALHRILESLESPFLVTDLEGITTLFENTMHMYRALIESPPGVITSVKDNDPGMIQLTSGTSSNPKGAVLTYKNLYEGGIASSIIVRENIPERYLSWLPLSHCFGFVGYHLVPIVNNFPQYLMSPIQFVQNPNLWLEKLSDFSATVTGAALFGIEHLLKVGIKTNTAVDLSAVYICFCGGEDVNPLSLTTFESQAAPLGWTKNTLKPAYGLSETTMGVAYTPYGAEFRVDHFLGNGIAIGEKLFFCDPDEDTINRVAVGILDACNEVVIKDLSENILDDEYLGLIHIRGTNVMKGYYAKNNEGLASIDAEGWFNTGDLGFFRNGWLTVFGRYKDIIIVNGENYLVSDLEKTGKQTLSEDINLILIQGKDKDNQSNCLILFSDAMNPDALVSASRSIATSWNIPIQWGVLIDTIPQTPSGKIDRLSLSVGWENGEYQERSIPLMPPSTTTLEGDYREMAEYWSRILKVPLSNISPDSHFVFDLGGDSLGLIDLVSQLERIDGKTINPELLRSHLTLKEMTDYIQSIS</sequence>
<evidence type="ECO:0000256" key="2">
    <source>
        <dbReference type="ARBA" id="ARBA00022450"/>
    </source>
</evidence>
<keyword evidence="2" id="KW-0596">Phosphopantetheine</keyword>
<keyword evidence="3" id="KW-0597">Phosphoprotein</keyword>
<dbReference type="Proteomes" id="UP000616595">
    <property type="component" value="Unassembled WGS sequence"/>
</dbReference>
<dbReference type="AlphaFoldDB" id="A0A923HXG6"/>
<evidence type="ECO:0000256" key="1">
    <source>
        <dbReference type="ARBA" id="ARBA00006432"/>
    </source>
</evidence>
<comment type="caution">
    <text evidence="5">The sequence shown here is derived from an EMBL/GenBank/DDBJ whole genome shotgun (WGS) entry which is preliminary data.</text>
</comment>
<dbReference type="SUPFAM" id="SSF56801">
    <property type="entry name" value="Acetyl-CoA synthetase-like"/>
    <property type="match status" value="1"/>
</dbReference>
<evidence type="ECO:0000256" key="3">
    <source>
        <dbReference type="ARBA" id="ARBA00022553"/>
    </source>
</evidence>
<dbReference type="Gene3D" id="1.10.1200.10">
    <property type="entry name" value="ACP-like"/>
    <property type="match status" value="1"/>
</dbReference>
<gene>
    <name evidence="5" type="ORF">GH810_05555</name>
</gene>
<dbReference type="InterPro" id="IPR036736">
    <property type="entry name" value="ACP-like_sf"/>
</dbReference>
<dbReference type="GO" id="GO:0005886">
    <property type="term" value="C:plasma membrane"/>
    <property type="evidence" value="ECO:0007669"/>
    <property type="project" value="TreeGrafter"/>
</dbReference>
<dbReference type="InterPro" id="IPR000873">
    <property type="entry name" value="AMP-dep_synth/lig_dom"/>
</dbReference>
<keyword evidence="6" id="KW-1185">Reference proteome</keyword>
<feature type="domain" description="Carrier" evidence="4">
    <location>
        <begin position="540"/>
        <end position="618"/>
    </location>
</feature>
<evidence type="ECO:0000313" key="5">
    <source>
        <dbReference type="EMBL" id="MBC3887771.1"/>
    </source>
</evidence>
<accession>A0A923HXG6</accession>
<dbReference type="PANTHER" id="PTHR22754:SF32">
    <property type="entry name" value="DISCO-INTERACTING PROTEIN 2"/>
    <property type="match status" value="1"/>
</dbReference>
<dbReference type="EMBL" id="WJBD01000004">
    <property type="protein sequence ID" value="MBC3887771.1"/>
    <property type="molecule type" value="Genomic_DNA"/>
</dbReference>
<dbReference type="PROSITE" id="PS00012">
    <property type="entry name" value="PHOSPHOPANTETHEINE"/>
    <property type="match status" value="1"/>
</dbReference>
<dbReference type="InterPro" id="IPR009081">
    <property type="entry name" value="PP-bd_ACP"/>
</dbReference>
<name>A0A923HXG6_9FIRM</name>
<dbReference type="Pfam" id="PF00550">
    <property type="entry name" value="PP-binding"/>
    <property type="match status" value="1"/>
</dbReference>
<dbReference type="GO" id="GO:0006633">
    <property type="term" value="P:fatty acid biosynthetic process"/>
    <property type="evidence" value="ECO:0007669"/>
    <property type="project" value="TreeGrafter"/>
</dbReference>
<evidence type="ECO:0000259" key="4">
    <source>
        <dbReference type="PROSITE" id="PS50075"/>
    </source>
</evidence>
<dbReference type="PROSITE" id="PS00455">
    <property type="entry name" value="AMP_BINDING"/>
    <property type="match status" value="1"/>
</dbReference>
<dbReference type="GO" id="GO:0070566">
    <property type="term" value="F:adenylyltransferase activity"/>
    <property type="evidence" value="ECO:0007669"/>
    <property type="project" value="TreeGrafter"/>
</dbReference>
<proteinExistence type="inferred from homology"/>
<dbReference type="Gene3D" id="3.30.300.30">
    <property type="match status" value="1"/>
</dbReference>
<dbReference type="OrthoDB" id="9803968at2"/>
<organism evidence="5 6">
    <name type="scientific">Acetobacterium paludosum</name>
    <dbReference type="NCBI Taxonomy" id="52693"/>
    <lineage>
        <taxon>Bacteria</taxon>
        <taxon>Bacillati</taxon>
        <taxon>Bacillota</taxon>
        <taxon>Clostridia</taxon>
        <taxon>Eubacteriales</taxon>
        <taxon>Eubacteriaceae</taxon>
        <taxon>Acetobacterium</taxon>
    </lineage>
</organism>
<reference evidence="5" key="2">
    <citation type="submission" date="2020-10" db="EMBL/GenBank/DDBJ databases">
        <title>Comparative genomics of the Acetobacterium genus.</title>
        <authorList>
            <person name="Marshall C."/>
            <person name="May H."/>
            <person name="Norman S."/>
        </authorList>
    </citation>
    <scope>NUCLEOTIDE SEQUENCE</scope>
    <source>
        <strain evidence="5">DER-2019</strain>
    </source>
</reference>
<dbReference type="InterPro" id="IPR006162">
    <property type="entry name" value="Ppantetheine_attach_site"/>
</dbReference>
<dbReference type="RefSeq" id="WP_148566753.1">
    <property type="nucleotide sequence ID" value="NZ_RXYA01000005.1"/>
</dbReference>
<comment type="similarity">
    <text evidence="1">Belongs to the ATP-dependent AMP-binding enzyme family.</text>
</comment>
<evidence type="ECO:0000313" key="6">
    <source>
        <dbReference type="Proteomes" id="UP000616595"/>
    </source>
</evidence>
<dbReference type="Pfam" id="PF00501">
    <property type="entry name" value="AMP-binding"/>
    <property type="match status" value="1"/>
</dbReference>